<dbReference type="InterPro" id="IPR043502">
    <property type="entry name" value="DNA/RNA_pol_sf"/>
</dbReference>
<organism evidence="2 3">
    <name type="scientific">Rotaria socialis</name>
    <dbReference type="NCBI Taxonomy" id="392032"/>
    <lineage>
        <taxon>Eukaryota</taxon>
        <taxon>Metazoa</taxon>
        <taxon>Spiralia</taxon>
        <taxon>Gnathifera</taxon>
        <taxon>Rotifera</taxon>
        <taxon>Eurotatoria</taxon>
        <taxon>Bdelloidea</taxon>
        <taxon>Philodinida</taxon>
        <taxon>Philodinidae</taxon>
        <taxon>Rotaria</taxon>
    </lineage>
</organism>
<dbReference type="Proteomes" id="UP000663865">
    <property type="component" value="Unassembled WGS sequence"/>
</dbReference>
<comment type="caution">
    <text evidence="2">The sequence shown here is derived from an EMBL/GenBank/DDBJ whole genome shotgun (WGS) entry which is preliminary data.</text>
</comment>
<dbReference type="Gene3D" id="3.10.10.20">
    <property type="match status" value="1"/>
</dbReference>
<dbReference type="SUPFAM" id="SSF56672">
    <property type="entry name" value="DNA/RNA polymerases"/>
    <property type="match status" value="1"/>
</dbReference>
<dbReference type="Gene3D" id="3.30.70.2630">
    <property type="match status" value="1"/>
</dbReference>
<sequence>MSFYDKTVLGLGLSFNYGIDSNCIIEFLSSYENFKTKSKFDNLDYSVLKGILLGSILVEMKKGLILPKILFSSLTELRKNNNIIITKSDKGNKIVIMDKNDYLTKMNDLLADRNTYRPIRSNPLKTLQADFNRELKEILLNNDELYSKFKAYLPSLPYMYGLPKCHKQGVPCRPIISTVGSVTYRLSQWLAKHLSSYVGGISHSHIKNSEDFVNKIKNFNLTEKKLVSFDVVSLFTNVPVEDTLQILERYFGRRTDTLPLGRNIFVKLLKLALSQNTFVFNNNYYVQLKGLSMGNPLSPVLANLFMENFEINLLPTILDVSVPWVRYVDDVLCILPSNFNIDTFLIALNSLVASIDFTYEEENN</sequence>
<dbReference type="Pfam" id="PF00078">
    <property type="entry name" value="RVT_1"/>
    <property type="match status" value="1"/>
</dbReference>
<feature type="domain" description="Reverse transcriptase" evidence="1">
    <location>
        <begin position="143"/>
        <end position="364"/>
    </location>
</feature>
<dbReference type="InterPro" id="IPR000477">
    <property type="entry name" value="RT_dom"/>
</dbReference>
<dbReference type="AlphaFoldDB" id="A0A818Y6F1"/>
<dbReference type="PROSITE" id="PS50878">
    <property type="entry name" value="RT_POL"/>
    <property type="match status" value="1"/>
</dbReference>
<dbReference type="PANTHER" id="PTHR21301">
    <property type="entry name" value="REVERSE TRANSCRIPTASE"/>
    <property type="match status" value="1"/>
</dbReference>
<evidence type="ECO:0000313" key="2">
    <source>
        <dbReference type="EMBL" id="CAF3750230.1"/>
    </source>
</evidence>
<evidence type="ECO:0000313" key="3">
    <source>
        <dbReference type="Proteomes" id="UP000663865"/>
    </source>
</evidence>
<gene>
    <name evidence="2" type="ORF">KIK155_LOCUS29661</name>
</gene>
<evidence type="ECO:0000259" key="1">
    <source>
        <dbReference type="PROSITE" id="PS50878"/>
    </source>
</evidence>
<accession>A0A818Y6F1</accession>
<dbReference type="PANTHER" id="PTHR21301:SF10">
    <property type="entry name" value="REVERSE TRANSCRIPTASE DOMAIN-CONTAINING PROTEIN"/>
    <property type="match status" value="1"/>
</dbReference>
<proteinExistence type="predicted"/>
<dbReference type="Gene3D" id="1.10.10.2210">
    <property type="match status" value="1"/>
</dbReference>
<reference evidence="2" key="1">
    <citation type="submission" date="2021-02" db="EMBL/GenBank/DDBJ databases">
        <authorList>
            <person name="Nowell W R."/>
        </authorList>
    </citation>
    <scope>NUCLEOTIDE SEQUENCE</scope>
</reference>
<protein>
    <recommendedName>
        <fullName evidence="1">Reverse transcriptase domain-containing protein</fullName>
    </recommendedName>
</protein>
<feature type="non-terminal residue" evidence="2">
    <location>
        <position position="364"/>
    </location>
</feature>
<name>A0A818Y6F1_9BILA</name>
<dbReference type="EMBL" id="CAJNYV010005561">
    <property type="protein sequence ID" value="CAF3750230.1"/>
    <property type="molecule type" value="Genomic_DNA"/>
</dbReference>